<dbReference type="InterPro" id="IPR040454">
    <property type="entry name" value="TF_IIIC_Tfc1/Sfc1"/>
</dbReference>
<dbReference type="ExpressionAtlas" id="A5AQ17">
    <property type="expression patterns" value="baseline"/>
</dbReference>
<accession>A5AQ17</accession>
<dbReference type="EMBL" id="AM431899">
    <property type="protein sequence ID" value="CAN60472.1"/>
    <property type="molecule type" value="Genomic_DNA"/>
</dbReference>
<proteinExistence type="predicted"/>
<dbReference type="GO" id="GO:0000127">
    <property type="term" value="C:transcription factor TFIIIC complex"/>
    <property type="evidence" value="ECO:0007669"/>
    <property type="project" value="InterPro"/>
</dbReference>
<name>A5AQ17_VITVI</name>
<feature type="compositionally biased region" description="Acidic residues" evidence="1">
    <location>
        <begin position="178"/>
        <end position="195"/>
    </location>
</feature>
<sequence length="342" mass="39570">MPPNCHYEISWTWGFIPSQIRKSSQNLISLKNFSETSLSSSPIHLALEAWLKWLKQRWEDICSFRVFPYKCHTSLQLFELADDYIQQEIRKPLKQTTCTGATGWFSYRVLESLRLCVMVRFLSICPETSAEYLLKSASDRFEKSKRMHIYENNLRPNEEGIQEVNKELEGDKDKEEPNDVDDDEEDEMEAENGEEELDAYEALDMVGEDDEDSLQSRSCILETFHFHVFVEIIPLKQEMVFLGLGKFHHLTIWSSSTFLNGLKKVKIVERSVNTLRSSFGFSIYILDLDAENISRDYLQGLFGSFSFTKAGGGEVQDADTSDGEYQIYEQDSLGEYSDDDDY</sequence>
<dbReference type="GO" id="GO:0006384">
    <property type="term" value="P:transcription initiation at RNA polymerase III promoter"/>
    <property type="evidence" value="ECO:0007669"/>
    <property type="project" value="InterPro"/>
</dbReference>
<feature type="compositionally biased region" description="Basic and acidic residues" evidence="1">
    <location>
        <begin position="166"/>
        <end position="177"/>
    </location>
</feature>
<evidence type="ECO:0000256" key="1">
    <source>
        <dbReference type="SAM" id="MobiDB-lite"/>
    </source>
</evidence>
<reference evidence="2" key="1">
    <citation type="journal article" date="2007" name="PLoS ONE">
        <title>The first genome sequence of an elite grapevine cultivar (Pinot noir Vitis vinifera L.): coping with a highly heterozygous genome.</title>
        <authorList>
            <person name="Velasco R."/>
            <person name="Zharkikh A."/>
            <person name="Troggio M."/>
            <person name="Cartwright D.A."/>
            <person name="Cestaro A."/>
            <person name="Pruss D."/>
            <person name="Pindo M."/>
            <person name="FitzGerald L.M."/>
            <person name="Vezzulli S."/>
            <person name="Reid J."/>
            <person name="Malacarne G."/>
            <person name="Iliev D."/>
            <person name="Coppola G."/>
            <person name="Wardell B."/>
            <person name="Micheletti D."/>
            <person name="Macalma T."/>
            <person name="Facci M."/>
            <person name="Mitchell J.T."/>
            <person name="Perazzolli M."/>
            <person name="Eldredge G."/>
            <person name="Gatto P."/>
            <person name="Oyzerski R."/>
            <person name="Moretto M."/>
            <person name="Gutin N."/>
            <person name="Stefanini M."/>
            <person name="Chen Y."/>
            <person name="Segala C."/>
            <person name="Davenport C."/>
            <person name="Dematte L."/>
            <person name="Mraz A."/>
            <person name="Battilana J."/>
            <person name="Stormo K."/>
            <person name="Costa F."/>
            <person name="Tao Q."/>
            <person name="Si-Ammour A."/>
            <person name="Harkins T."/>
            <person name="Lackey A."/>
            <person name="Perbost C."/>
            <person name="Taillon B."/>
            <person name="Stella A."/>
            <person name="Solovyev V."/>
            <person name="Fawcett J.A."/>
            <person name="Sterck L."/>
            <person name="Vandepoele K."/>
            <person name="Grando S.M."/>
            <person name="Toppo S."/>
            <person name="Moser C."/>
            <person name="Lanchbury J."/>
            <person name="Bogden R."/>
            <person name="Skolnick M."/>
            <person name="Sgaramella V."/>
            <person name="Bhatnagar S.K."/>
            <person name="Fontana P."/>
            <person name="Gutin A."/>
            <person name="Van de Peer Y."/>
            <person name="Salamini F."/>
            <person name="Viola R."/>
        </authorList>
    </citation>
    <scope>NUCLEOTIDE SEQUENCE</scope>
</reference>
<gene>
    <name evidence="2" type="ORF">VITISV_028412</name>
</gene>
<feature type="region of interest" description="Disordered" evidence="1">
    <location>
        <begin position="166"/>
        <end position="195"/>
    </location>
</feature>
<dbReference type="OrthoDB" id="5598268at2759"/>
<organism evidence="2">
    <name type="scientific">Vitis vinifera</name>
    <name type="common">Grape</name>
    <dbReference type="NCBI Taxonomy" id="29760"/>
    <lineage>
        <taxon>Eukaryota</taxon>
        <taxon>Viridiplantae</taxon>
        <taxon>Streptophyta</taxon>
        <taxon>Embryophyta</taxon>
        <taxon>Tracheophyta</taxon>
        <taxon>Spermatophyta</taxon>
        <taxon>Magnoliopsida</taxon>
        <taxon>eudicotyledons</taxon>
        <taxon>Gunneridae</taxon>
        <taxon>Pentapetalae</taxon>
        <taxon>rosids</taxon>
        <taxon>Vitales</taxon>
        <taxon>Vitaceae</taxon>
        <taxon>Viteae</taxon>
        <taxon>Vitis</taxon>
    </lineage>
</organism>
<dbReference type="AlphaFoldDB" id="A5AQ17"/>
<dbReference type="PANTHER" id="PTHR13230">
    <property type="entry name" value="GENERAL TRANSCRIPTION FACTOR IIIC, POLYPEPTIDE 5"/>
    <property type="match status" value="1"/>
</dbReference>
<dbReference type="PANTHER" id="PTHR13230:SF5">
    <property type="entry name" value="GENERAL TRANSCRIPTION FACTOR 3C POLYPEPTIDE 5"/>
    <property type="match status" value="1"/>
</dbReference>
<protein>
    <submittedName>
        <fullName evidence="2">Uncharacterized protein</fullName>
    </submittedName>
</protein>
<evidence type="ECO:0000313" key="2">
    <source>
        <dbReference type="EMBL" id="CAN60472.1"/>
    </source>
</evidence>